<reference evidence="1 2" key="1">
    <citation type="submission" date="2008-03" db="EMBL/GenBank/DDBJ databases">
        <title>Complete sequence of Leptothrix cholodnii SP-6.</title>
        <authorList>
            <consortium name="US DOE Joint Genome Institute"/>
            <person name="Copeland A."/>
            <person name="Lucas S."/>
            <person name="Lapidus A."/>
            <person name="Glavina del Rio T."/>
            <person name="Dalin E."/>
            <person name="Tice H."/>
            <person name="Bruce D."/>
            <person name="Goodwin L."/>
            <person name="Pitluck S."/>
            <person name="Chertkov O."/>
            <person name="Brettin T."/>
            <person name="Detter J.C."/>
            <person name="Han C."/>
            <person name="Kuske C.R."/>
            <person name="Schmutz J."/>
            <person name="Larimer F."/>
            <person name="Land M."/>
            <person name="Hauser L."/>
            <person name="Kyrpides N."/>
            <person name="Lykidis A."/>
            <person name="Emerson D."/>
            <person name="Richardson P."/>
        </authorList>
    </citation>
    <scope>NUCLEOTIDE SEQUENCE [LARGE SCALE GENOMIC DNA]</scope>
    <source>
        <strain evidence="2">ATCC 51168 / LMG 8142 / SP-6</strain>
    </source>
</reference>
<protein>
    <submittedName>
        <fullName evidence="1">Uncharacterized protein</fullName>
    </submittedName>
</protein>
<accession>B1XYW9</accession>
<dbReference type="STRING" id="395495.Lcho_0578"/>
<dbReference type="RefSeq" id="WP_012345615.1">
    <property type="nucleotide sequence ID" value="NC_010524.1"/>
</dbReference>
<sequence length="226" mass="23580" precursor="true">MAVFSVFSNLARVRCGNPTAQAASARSGAPTAVMVTATLMACIGAAHASDNDRLRLSSAGPGSLRVEGSLWGARFDLRPPASSDDGTTLRRSGWQLLGDYHFRTIGGLRATGGLLGSSTRPAALTPSLPGASRLQMRHGTPPGLGEMAASGRLWQGESEASTATYLGLGYSIGNPAQGWGLSADLGLRASRETADVRLGQSDNTGADWPQTLRLRPMLQFGVSYSF</sequence>
<dbReference type="HOGENOM" id="CLU_1358318_0_0_4"/>
<evidence type="ECO:0000313" key="1">
    <source>
        <dbReference type="EMBL" id="ACB32853.1"/>
    </source>
</evidence>
<name>B1XYW9_LEPCP</name>
<evidence type="ECO:0000313" key="2">
    <source>
        <dbReference type="Proteomes" id="UP000001693"/>
    </source>
</evidence>
<dbReference type="EMBL" id="CP001013">
    <property type="protein sequence ID" value="ACB32853.1"/>
    <property type="molecule type" value="Genomic_DNA"/>
</dbReference>
<organism evidence="1 2">
    <name type="scientific">Leptothrix cholodnii (strain ATCC 51168 / LMG 8142 / SP-6)</name>
    <name type="common">Leptothrix discophora (strain SP-6)</name>
    <dbReference type="NCBI Taxonomy" id="395495"/>
    <lineage>
        <taxon>Bacteria</taxon>
        <taxon>Pseudomonadati</taxon>
        <taxon>Pseudomonadota</taxon>
        <taxon>Betaproteobacteria</taxon>
        <taxon>Burkholderiales</taxon>
        <taxon>Sphaerotilaceae</taxon>
        <taxon>Leptothrix</taxon>
    </lineage>
</organism>
<dbReference type="KEGG" id="lch:Lcho_0578"/>
<dbReference type="OrthoDB" id="8684551at2"/>
<dbReference type="AlphaFoldDB" id="B1XYW9"/>
<dbReference type="Gene3D" id="2.40.160.170">
    <property type="match status" value="1"/>
</dbReference>
<proteinExistence type="predicted"/>
<keyword evidence="2" id="KW-1185">Reference proteome</keyword>
<dbReference type="Proteomes" id="UP000001693">
    <property type="component" value="Chromosome"/>
</dbReference>
<gene>
    <name evidence="1" type="ordered locus">Lcho_0578</name>
</gene>